<reference evidence="2 3" key="1">
    <citation type="journal article" date="2018" name="Gigascience">
        <title>Genomes of trombidid mites reveal novel predicted allergens and laterally-transferred genes associated with secondary metabolism.</title>
        <authorList>
            <person name="Dong X."/>
            <person name="Chaisiri K."/>
            <person name="Xia D."/>
            <person name="Armstrong S.D."/>
            <person name="Fang Y."/>
            <person name="Donnelly M.J."/>
            <person name="Kadowaki T."/>
            <person name="McGarry J.W."/>
            <person name="Darby A.C."/>
            <person name="Makepeace B.L."/>
        </authorList>
    </citation>
    <scope>NUCLEOTIDE SEQUENCE [LARGE SCALE GENOMIC DNA]</scope>
    <source>
        <strain evidence="2">UoL-UT</strain>
    </source>
</reference>
<keyword evidence="3" id="KW-1185">Reference proteome</keyword>
<proteinExistence type="predicted"/>
<keyword evidence="1" id="KW-0732">Signal</keyword>
<name>A0A443S613_9ACAR</name>
<sequence>MHFLIKIGILLIVTNCFPCAKAQFDRCKRPKIDALSSGLETGELFIYNNEYFFVFDIKSHTIREQRLINKYWPDVKTPIDAASTYVENGEFVTFFVKGHVFWMYRNKKILTQNSTLHRKGNISVKEGQQITGLQILKNFYAIICDSNNEKLLCQIEDHFNIILHSCEPLAIEQFKDKHCDALAFSDNETLVISGSQYIFIIKSMEENVFDAMQMFQLMIDGYFKDMKNLKGDYGKYRE</sequence>
<feature type="signal peptide" evidence="1">
    <location>
        <begin position="1"/>
        <end position="22"/>
    </location>
</feature>
<dbReference type="AlphaFoldDB" id="A0A443S613"/>
<organism evidence="2 3">
    <name type="scientific">Leptotrombidium deliense</name>
    <dbReference type="NCBI Taxonomy" id="299467"/>
    <lineage>
        <taxon>Eukaryota</taxon>
        <taxon>Metazoa</taxon>
        <taxon>Ecdysozoa</taxon>
        <taxon>Arthropoda</taxon>
        <taxon>Chelicerata</taxon>
        <taxon>Arachnida</taxon>
        <taxon>Acari</taxon>
        <taxon>Acariformes</taxon>
        <taxon>Trombidiformes</taxon>
        <taxon>Prostigmata</taxon>
        <taxon>Anystina</taxon>
        <taxon>Parasitengona</taxon>
        <taxon>Trombiculoidea</taxon>
        <taxon>Trombiculidae</taxon>
        <taxon>Leptotrombidium</taxon>
    </lineage>
</organism>
<dbReference type="InterPro" id="IPR036375">
    <property type="entry name" value="Hemopexin-like_dom_sf"/>
</dbReference>
<dbReference type="VEuPathDB" id="VectorBase:LDEU009032"/>
<gene>
    <name evidence="2" type="ORF">B4U80_13973</name>
</gene>
<protein>
    <submittedName>
        <fullName evidence="2">Uncharacterized protein</fullName>
    </submittedName>
</protein>
<evidence type="ECO:0000313" key="2">
    <source>
        <dbReference type="EMBL" id="RWS23008.1"/>
    </source>
</evidence>
<evidence type="ECO:0000256" key="1">
    <source>
        <dbReference type="SAM" id="SignalP"/>
    </source>
</evidence>
<dbReference type="Gene3D" id="2.110.10.10">
    <property type="entry name" value="Hemopexin-like domain"/>
    <property type="match status" value="1"/>
</dbReference>
<comment type="caution">
    <text evidence="2">The sequence shown here is derived from an EMBL/GenBank/DDBJ whole genome shotgun (WGS) entry which is preliminary data.</text>
</comment>
<feature type="chain" id="PRO_5019512823" evidence="1">
    <location>
        <begin position="23"/>
        <end position="238"/>
    </location>
</feature>
<dbReference type="EMBL" id="NCKV01007346">
    <property type="protein sequence ID" value="RWS23008.1"/>
    <property type="molecule type" value="Genomic_DNA"/>
</dbReference>
<dbReference type="Proteomes" id="UP000288716">
    <property type="component" value="Unassembled WGS sequence"/>
</dbReference>
<dbReference type="SUPFAM" id="SSF50923">
    <property type="entry name" value="Hemopexin-like domain"/>
    <property type="match status" value="1"/>
</dbReference>
<evidence type="ECO:0000313" key="3">
    <source>
        <dbReference type="Proteomes" id="UP000288716"/>
    </source>
</evidence>
<accession>A0A443S613</accession>